<evidence type="ECO:0000256" key="1">
    <source>
        <dbReference type="SAM" id="SignalP"/>
    </source>
</evidence>
<reference evidence="2" key="2">
    <citation type="submission" date="2021-04" db="EMBL/GenBank/DDBJ databases">
        <authorList>
            <person name="Gilroy R."/>
        </authorList>
    </citation>
    <scope>NUCLEOTIDE SEQUENCE</scope>
    <source>
        <strain evidence="2">ChiHecec3B27-8219</strain>
    </source>
</reference>
<evidence type="ECO:0000313" key="3">
    <source>
        <dbReference type="Proteomes" id="UP000824055"/>
    </source>
</evidence>
<evidence type="ECO:0008006" key="4">
    <source>
        <dbReference type="Google" id="ProtNLM"/>
    </source>
</evidence>
<protein>
    <recommendedName>
        <fullName evidence="4">Lumazine-binding domain protein</fullName>
    </recommendedName>
</protein>
<dbReference type="Gene3D" id="3.10.450.50">
    <property type="match status" value="1"/>
</dbReference>
<name>A0A9D2FXI9_9BACT</name>
<accession>A0A9D2FXI9</accession>
<keyword evidence="1" id="KW-0732">Signal</keyword>
<feature type="chain" id="PRO_5038592329" description="Lumazine-binding domain protein" evidence="1">
    <location>
        <begin position="22"/>
        <end position="132"/>
    </location>
</feature>
<sequence>MRHFLPVLSLAVLLLSLAACRKQVDPAQMAAVAAKGYYDLLLEGNYEAYVDGFHYPDSIPASYRRQLLDNARMFIANQREAHKGIKRVEVTTAKADTATRSANVFLLFVYGDSVKEQVLVPMVESRGGWKMR</sequence>
<comment type="caution">
    <text evidence="2">The sequence shown here is derived from an EMBL/GenBank/DDBJ whole genome shotgun (WGS) entry which is preliminary data.</text>
</comment>
<proteinExistence type="predicted"/>
<dbReference type="EMBL" id="DXBE01000038">
    <property type="protein sequence ID" value="HIZ69209.1"/>
    <property type="molecule type" value="Genomic_DNA"/>
</dbReference>
<organism evidence="2 3">
    <name type="scientific">Candidatus Prevotella avicola</name>
    <dbReference type="NCBI Taxonomy" id="2838738"/>
    <lineage>
        <taxon>Bacteria</taxon>
        <taxon>Pseudomonadati</taxon>
        <taxon>Bacteroidota</taxon>
        <taxon>Bacteroidia</taxon>
        <taxon>Bacteroidales</taxon>
        <taxon>Prevotellaceae</taxon>
        <taxon>Prevotella</taxon>
    </lineage>
</organism>
<dbReference type="PROSITE" id="PS51257">
    <property type="entry name" value="PROKAR_LIPOPROTEIN"/>
    <property type="match status" value="1"/>
</dbReference>
<evidence type="ECO:0000313" key="2">
    <source>
        <dbReference type="EMBL" id="HIZ69209.1"/>
    </source>
</evidence>
<feature type="signal peptide" evidence="1">
    <location>
        <begin position="1"/>
        <end position="21"/>
    </location>
</feature>
<dbReference type="AlphaFoldDB" id="A0A9D2FXI9"/>
<gene>
    <name evidence="2" type="ORF">H9966_04885</name>
</gene>
<dbReference type="Proteomes" id="UP000824055">
    <property type="component" value="Unassembled WGS sequence"/>
</dbReference>
<reference evidence="2" key="1">
    <citation type="journal article" date="2021" name="PeerJ">
        <title>Extensive microbial diversity within the chicken gut microbiome revealed by metagenomics and culture.</title>
        <authorList>
            <person name="Gilroy R."/>
            <person name="Ravi A."/>
            <person name="Getino M."/>
            <person name="Pursley I."/>
            <person name="Horton D.L."/>
            <person name="Alikhan N.F."/>
            <person name="Baker D."/>
            <person name="Gharbi K."/>
            <person name="Hall N."/>
            <person name="Watson M."/>
            <person name="Adriaenssens E.M."/>
            <person name="Foster-Nyarko E."/>
            <person name="Jarju S."/>
            <person name="Secka A."/>
            <person name="Antonio M."/>
            <person name="Oren A."/>
            <person name="Chaudhuri R.R."/>
            <person name="La Ragione R."/>
            <person name="Hildebrand F."/>
            <person name="Pallen M.J."/>
        </authorList>
    </citation>
    <scope>NUCLEOTIDE SEQUENCE</scope>
    <source>
        <strain evidence="2">ChiHecec3B27-8219</strain>
    </source>
</reference>